<keyword evidence="6 12" id="KW-1133">Transmembrane helix</keyword>
<comment type="subcellular location">
    <subcellularLocation>
        <location evidence="1">Membrane</location>
        <topology evidence="1">Multi-pass membrane protein</topology>
    </subcellularLocation>
</comment>
<feature type="transmembrane region" description="Helical" evidence="12">
    <location>
        <begin position="167"/>
        <end position="189"/>
    </location>
</feature>
<keyword evidence="10" id="KW-1208">Phospholipid metabolism</keyword>
<comment type="caution">
    <text evidence="13">The sequence shown here is derived from an EMBL/GenBank/DDBJ whole genome shotgun (WGS) entry which is preliminary data.</text>
</comment>
<evidence type="ECO:0000256" key="1">
    <source>
        <dbReference type="ARBA" id="ARBA00004141"/>
    </source>
</evidence>
<evidence type="ECO:0000256" key="9">
    <source>
        <dbReference type="ARBA" id="ARBA00023209"/>
    </source>
</evidence>
<evidence type="ECO:0000256" key="10">
    <source>
        <dbReference type="ARBA" id="ARBA00023264"/>
    </source>
</evidence>
<dbReference type="PIRSF" id="PIRSF000847">
    <property type="entry name" value="Phos_ph_gly_syn"/>
    <property type="match status" value="1"/>
</dbReference>
<evidence type="ECO:0000256" key="5">
    <source>
        <dbReference type="ARBA" id="ARBA00022692"/>
    </source>
</evidence>
<dbReference type="Gene3D" id="1.20.120.1760">
    <property type="match status" value="1"/>
</dbReference>
<evidence type="ECO:0000313" key="14">
    <source>
        <dbReference type="Proteomes" id="UP000318336"/>
    </source>
</evidence>
<dbReference type="PANTHER" id="PTHR14269:SF62">
    <property type="entry name" value="CDP-DIACYLGLYCEROL--GLYCEROL-3-PHOSPHATE 3-PHOSPHATIDYLTRANSFERASE 1, CHLOROPLASTIC"/>
    <property type="match status" value="1"/>
</dbReference>
<name>A0A542XBD5_9MICO</name>
<evidence type="ECO:0000256" key="8">
    <source>
        <dbReference type="ARBA" id="ARBA00023136"/>
    </source>
</evidence>
<evidence type="ECO:0000256" key="12">
    <source>
        <dbReference type="SAM" id="Phobius"/>
    </source>
</evidence>
<reference evidence="13 14" key="1">
    <citation type="submission" date="2019-06" db="EMBL/GenBank/DDBJ databases">
        <title>Sequencing the genomes of 1000 actinobacteria strains.</title>
        <authorList>
            <person name="Klenk H.-P."/>
        </authorList>
    </citation>
    <scope>NUCLEOTIDE SEQUENCE [LARGE SCALE GENOMIC DNA]</scope>
    <source>
        <strain evidence="13 14">DSM 24617</strain>
    </source>
</reference>
<evidence type="ECO:0000256" key="3">
    <source>
        <dbReference type="ARBA" id="ARBA00022516"/>
    </source>
</evidence>
<dbReference type="InterPro" id="IPR004570">
    <property type="entry name" value="Phosphatidylglycerol_P_synth"/>
</dbReference>
<evidence type="ECO:0000256" key="2">
    <source>
        <dbReference type="ARBA" id="ARBA00010441"/>
    </source>
</evidence>
<dbReference type="GO" id="GO:0016020">
    <property type="term" value="C:membrane"/>
    <property type="evidence" value="ECO:0007669"/>
    <property type="project" value="UniProtKB-SubCell"/>
</dbReference>
<feature type="transmembrane region" description="Helical" evidence="12">
    <location>
        <begin position="136"/>
        <end position="155"/>
    </location>
</feature>
<dbReference type="InterPro" id="IPR048254">
    <property type="entry name" value="CDP_ALCOHOL_P_TRANSF_CS"/>
</dbReference>
<proteinExistence type="inferred from homology"/>
<dbReference type="GO" id="GO:0046474">
    <property type="term" value="P:glycerophospholipid biosynthetic process"/>
    <property type="evidence" value="ECO:0007669"/>
    <property type="project" value="TreeGrafter"/>
</dbReference>
<feature type="transmembrane region" description="Helical" evidence="12">
    <location>
        <begin position="104"/>
        <end position="124"/>
    </location>
</feature>
<keyword evidence="7" id="KW-0443">Lipid metabolism</keyword>
<dbReference type="AlphaFoldDB" id="A0A542XBD5"/>
<protein>
    <submittedName>
        <fullName evidence="13">Cardiolipin synthase</fullName>
    </submittedName>
</protein>
<dbReference type="RefSeq" id="WP_142005204.1">
    <property type="nucleotide sequence ID" value="NZ_CAJTBP010000001.1"/>
</dbReference>
<dbReference type="EMBL" id="VFOK01000001">
    <property type="protein sequence ID" value="TQL33148.1"/>
    <property type="molecule type" value="Genomic_DNA"/>
</dbReference>
<evidence type="ECO:0000256" key="6">
    <source>
        <dbReference type="ARBA" id="ARBA00022989"/>
    </source>
</evidence>
<dbReference type="PANTHER" id="PTHR14269">
    <property type="entry name" value="CDP-DIACYLGLYCEROL--GLYCEROL-3-PHOSPHATE 3-PHOSPHATIDYLTRANSFERASE-RELATED"/>
    <property type="match status" value="1"/>
</dbReference>
<keyword evidence="3" id="KW-0444">Lipid biosynthesis</keyword>
<comment type="similarity">
    <text evidence="2 11">Belongs to the CDP-alcohol phosphatidyltransferase class-I family.</text>
</comment>
<dbReference type="GO" id="GO:0008444">
    <property type="term" value="F:CDP-diacylglycerol-glycerol-3-phosphate 3-phosphatidyltransferase activity"/>
    <property type="evidence" value="ECO:0007669"/>
    <property type="project" value="InterPro"/>
</dbReference>
<dbReference type="UniPathway" id="UPA00085"/>
<keyword evidence="8 12" id="KW-0472">Membrane</keyword>
<keyword evidence="14" id="KW-1185">Reference proteome</keyword>
<dbReference type="Proteomes" id="UP000318336">
    <property type="component" value="Unassembled WGS sequence"/>
</dbReference>
<sequence length="206" mass="22743">MTQARHETGDVQPAVSHAVWTIPNALSALRLVGVPIFLWLILAEHDTAALIVLMASGITDYLDGKIARRYGLISRLGQLLDPIADRLYIISTLFGLAVRSIIPWWLVVVLLARDVFVLALGPLLRRDRLPIPPVHFVGKAATFNLIYAFPLMLLGEGTSTLAEIARPIGWAFAWWGTGLYWIAGLMYAYQVGSMVRAARRVGRSTP</sequence>
<dbReference type="OrthoDB" id="9796672at2"/>
<keyword evidence="9" id="KW-0594">Phospholipid biosynthesis</keyword>
<keyword evidence="5 12" id="KW-0812">Transmembrane</keyword>
<dbReference type="InterPro" id="IPR043130">
    <property type="entry name" value="CDP-OH_PTrfase_TM_dom"/>
</dbReference>
<organism evidence="13 14">
    <name type="scientific">Barrientosiimonas humi</name>
    <dbReference type="NCBI Taxonomy" id="999931"/>
    <lineage>
        <taxon>Bacteria</taxon>
        <taxon>Bacillati</taxon>
        <taxon>Actinomycetota</taxon>
        <taxon>Actinomycetes</taxon>
        <taxon>Micrococcales</taxon>
        <taxon>Dermacoccaceae</taxon>
        <taxon>Barrientosiimonas</taxon>
    </lineage>
</organism>
<keyword evidence="4 11" id="KW-0808">Transferase</keyword>
<evidence type="ECO:0000313" key="13">
    <source>
        <dbReference type="EMBL" id="TQL33148.1"/>
    </source>
</evidence>
<dbReference type="PROSITE" id="PS00379">
    <property type="entry name" value="CDP_ALCOHOL_P_TRANSF"/>
    <property type="match status" value="1"/>
</dbReference>
<dbReference type="InterPro" id="IPR000462">
    <property type="entry name" value="CDP-OH_P_trans"/>
</dbReference>
<evidence type="ECO:0000256" key="7">
    <source>
        <dbReference type="ARBA" id="ARBA00023098"/>
    </source>
</evidence>
<evidence type="ECO:0000256" key="11">
    <source>
        <dbReference type="RuleBase" id="RU003750"/>
    </source>
</evidence>
<accession>A0A542XBD5</accession>
<gene>
    <name evidence="13" type="ORF">FB554_1283</name>
</gene>
<evidence type="ECO:0000256" key="4">
    <source>
        <dbReference type="ARBA" id="ARBA00022679"/>
    </source>
</evidence>
<dbReference type="InterPro" id="IPR050324">
    <property type="entry name" value="CDP-alcohol_PTase-I"/>
</dbReference>
<dbReference type="Pfam" id="PF01066">
    <property type="entry name" value="CDP-OH_P_transf"/>
    <property type="match status" value="1"/>
</dbReference>